<dbReference type="InterPro" id="IPR036388">
    <property type="entry name" value="WH-like_DNA-bd_sf"/>
</dbReference>
<dbReference type="CDD" id="cd17535">
    <property type="entry name" value="REC_NarL-like"/>
    <property type="match status" value="1"/>
</dbReference>
<evidence type="ECO:0000259" key="4">
    <source>
        <dbReference type="PROSITE" id="PS50043"/>
    </source>
</evidence>
<dbReference type="InterPro" id="IPR011006">
    <property type="entry name" value="CheY-like_superfamily"/>
</dbReference>
<dbReference type="InterPro" id="IPR016032">
    <property type="entry name" value="Sig_transdc_resp-reg_C-effctor"/>
</dbReference>
<proteinExistence type="predicted"/>
<dbReference type="PROSITE" id="PS50043">
    <property type="entry name" value="HTH_LUXR_2"/>
    <property type="match status" value="1"/>
</dbReference>
<protein>
    <submittedName>
        <fullName evidence="6">Response regulator transcription factor</fullName>
    </submittedName>
</protein>
<dbReference type="SUPFAM" id="SSF52172">
    <property type="entry name" value="CheY-like"/>
    <property type="match status" value="1"/>
</dbReference>
<dbReference type="SMART" id="SM00421">
    <property type="entry name" value="HTH_LUXR"/>
    <property type="match status" value="1"/>
</dbReference>
<dbReference type="PRINTS" id="PR00038">
    <property type="entry name" value="HTHLUXR"/>
</dbReference>
<gene>
    <name evidence="6" type="ORF">QNI16_26830</name>
</gene>
<dbReference type="Gene3D" id="3.40.50.2300">
    <property type="match status" value="1"/>
</dbReference>
<dbReference type="InterPro" id="IPR000792">
    <property type="entry name" value="Tscrpt_reg_LuxR_C"/>
</dbReference>
<keyword evidence="2" id="KW-0238">DNA-binding</keyword>
<dbReference type="RefSeq" id="WP_313985024.1">
    <property type="nucleotide sequence ID" value="NZ_JASJOS010000013.1"/>
</dbReference>
<keyword evidence="1 3" id="KW-0597">Phosphoprotein</keyword>
<evidence type="ECO:0000259" key="5">
    <source>
        <dbReference type="PROSITE" id="PS50110"/>
    </source>
</evidence>
<comment type="caution">
    <text evidence="6">The sequence shown here is derived from an EMBL/GenBank/DDBJ whole genome shotgun (WGS) entry which is preliminary data.</text>
</comment>
<dbReference type="InterPro" id="IPR058245">
    <property type="entry name" value="NreC/VraR/RcsB-like_REC"/>
</dbReference>
<dbReference type="GO" id="GO:0006355">
    <property type="term" value="P:regulation of DNA-templated transcription"/>
    <property type="evidence" value="ECO:0007669"/>
    <property type="project" value="InterPro"/>
</dbReference>
<accession>A0AAE3U9X7</accession>
<feature type="modified residue" description="4-aspartylphosphate" evidence="3">
    <location>
        <position position="62"/>
    </location>
</feature>
<evidence type="ECO:0000256" key="1">
    <source>
        <dbReference type="ARBA" id="ARBA00022553"/>
    </source>
</evidence>
<organism evidence="6 7">
    <name type="scientific">Xanthocytophaga flava</name>
    <dbReference type="NCBI Taxonomy" id="3048013"/>
    <lineage>
        <taxon>Bacteria</taxon>
        <taxon>Pseudomonadati</taxon>
        <taxon>Bacteroidota</taxon>
        <taxon>Cytophagia</taxon>
        <taxon>Cytophagales</taxon>
        <taxon>Rhodocytophagaceae</taxon>
        <taxon>Xanthocytophaga</taxon>
    </lineage>
</organism>
<dbReference type="GO" id="GO:0000160">
    <property type="term" value="P:phosphorelay signal transduction system"/>
    <property type="evidence" value="ECO:0007669"/>
    <property type="project" value="InterPro"/>
</dbReference>
<dbReference type="PROSITE" id="PS50110">
    <property type="entry name" value="RESPONSE_REGULATORY"/>
    <property type="match status" value="1"/>
</dbReference>
<dbReference type="SMART" id="SM00448">
    <property type="entry name" value="REC"/>
    <property type="match status" value="1"/>
</dbReference>
<dbReference type="InterPro" id="IPR001789">
    <property type="entry name" value="Sig_transdc_resp-reg_receiver"/>
</dbReference>
<dbReference type="CDD" id="cd06170">
    <property type="entry name" value="LuxR_C_like"/>
    <property type="match status" value="1"/>
</dbReference>
<dbReference type="Gene3D" id="1.10.10.10">
    <property type="entry name" value="Winged helix-like DNA-binding domain superfamily/Winged helix DNA-binding domain"/>
    <property type="match status" value="1"/>
</dbReference>
<dbReference type="InterPro" id="IPR051015">
    <property type="entry name" value="EvgA-like"/>
</dbReference>
<dbReference type="AlphaFoldDB" id="A0AAE3U9X7"/>
<dbReference type="Pfam" id="PF00072">
    <property type="entry name" value="Response_reg"/>
    <property type="match status" value="1"/>
</dbReference>
<name>A0AAE3U9X7_9BACT</name>
<dbReference type="PANTHER" id="PTHR45566:SF1">
    <property type="entry name" value="HTH-TYPE TRANSCRIPTIONAL REGULATOR YHJB-RELATED"/>
    <property type="match status" value="1"/>
</dbReference>
<evidence type="ECO:0000256" key="2">
    <source>
        <dbReference type="ARBA" id="ARBA00023125"/>
    </source>
</evidence>
<evidence type="ECO:0000313" key="6">
    <source>
        <dbReference type="EMBL" id="MDJ1484142.1"/>
    </source>
</evidence>
<sequence>MLHTNSSLTIAIIDDHPIVIEGLQKILIRDLPIQEIQEYHLGGDLIAYLKNTDKKIDLVLLDITLPDISGVELCREIKNISTDTYVLGFSNHNDRSLVMQMLAHGASGFVVKNASASELITCITEALNGQITFSEEIQKIIAKPSASQLKSIPPLTKREKQILQMISDGKTSPEMADELQLSLFTIETHRRNLMQKFEAKNTALLIKAAIQLHLI</sequence>
<dbReference type="EMBL" id="JASJOS010000013">
    <property type="protein sequence ID" value="MDJ1484142.1"/>
    <property type="molecule type" value="Genomic_DNA"/>
</dbReference>
<reference evidence="6" key="1">
    <citation type="submission" date="2023-05" db="EMBL/GenBank/DDBJ databases">
        <authorList>
            <person name="Zhang X."/>
        </authorList>
    </citation>
    <scope>NUCLEOTIDE SEQUENCE</scope>
    <source>
        <strain evidence="6">YF14B1</strain>
    </source>
</reference>
<dbReference type="Pfam" id="PF00196">
    <property type="entry name" value="GerE"/>
    <property type="match status" value="1"/>
</dbReference>
<dbReference type="PANTHER" id="PTHR45566">
    <property type="entry name" value="HTH-TYPE TRANSCRIPTIONAL REGULATOR YHJB-RELATED"/>
    <property type="match status" value="1"/>
</dbReference>
<dbReference type="SUPFAM" id="SSF46894">
    <property type="entry name" value="C-terminal effector domain of the bipartite response regulators"/>
    <property type="match status" value="1"/>
</dbReference>
<feature type="domain" description="HTH luxR-type" evidence="4">
    <location>
        <begin position="148"/>
        <end position="213"/>
    </location>
</feature>
<evidence type="ECO:0000256" key="3">
    <source>
        <dbReference type="PROSITE-ProRule" id="PRU00169"/>
    </source>
</evidence>
<feature type="domain" description="Response regulatory" evidence="5">
    <location>
        <begin position="9"/>
        <end position="127"/>
    </location>
</feature>
<evidence type="ECO:0000313" key="7">
    <source>
        <dbReference type="Proteomes" id="UP001241110"/>
    </source>
</evidence>
<dbReference type="Proteomes" id="UP001241110">
    <property type="component" value="Unassembled WGS sequence"/>
</dbReference>
<dbReference type="GO" id="GO:0003677">
    <property type="term" value="F:DNA binding"/>
    <property type="evidence" value="ECO:0007669"/>
    <property type="project" value="UniProtKB-KW"/>
</dbReference>